<evidence type="ECO:0000256" key="2">
    <source>
        <dbReference type="ARBA" id="ARBA00022427"/>
    </source>
</evidence>
<evidence type="ECO:0000256" key="1">
    <source>
        <dbReference type="ARBA" id="ARBA00008295"/>
    </source>
</evidence>
<dbReference type="GO" id="GO:0005198">
    <property type="term" value="F:structural molecule activity"/>
    <property type="evidence" value="ECO:0007669"/>
    <property type="project" value="InterPro"/>
</dbReference>
<evidence type="ECO:0000256" key="5">
    <source>
        <dbReference type="ARBA" id="ARBA00022949"/>
    </source>
</evidence>
<dbReference type="PROSITE" id="PS01346">
    <property type="entry name" value="CLAUDIN"/>
    <property type="match status" value="1"/>
</dbReference>
<name>A0A8C5NDN4_GOUWI</name>
<evidence type="ECO:0000313" key="10">
    <source>
        <dbReference type="Proteomes" id="UP000694680"/>
    </source>
</evidence>
<dbReference type="GO" id="GO:0005923">
    <property type="term" value="C:bicellular tight junction"/>
    <property type="evidence" value="ECO:0007669"/>
    <property type="project" value="UniProtKB-SubCell"/>
</dbReference>
<organism evidence="9 10">
    <name type="scientific">Gouania willdenowi</name>
    <name type="common">Blunt-snouted clingfish</name>
    <name type="synonym">Lepadogaster willdenowi</name>
    <dbReference type="NCBI Taxonomy" id="441366"/>
    <lineage>
        <taxon>Eukaryota</taxon>
        <taxon>Metazoa</taxon>
        <taxon>Chordata</taxon>
        <taxon>Craniata</taxon>
        <taxon>Vertebrata</taxon>
        <taxon>Euteleostomi</taxon>
        <taxon>Actinopterygii</taxon>
        <taxon>Neopterygii</taxon>
        <taxon>Teleostei</taxon>
        <taxon>Neoteleostei</taxon>
        <taxon>Acanthomorphata</taxon>
        <taxon>Ovalentaria</taxon>
        <taxon>Blenniimorphae</taxon>
        <taxon>Blenniiformes</taxon>
        <taxon>Gobiesocoidei</taxon>
        <taxon>Gobiesocidae</taxon>
        <taxon>Gobiesocinae</taxon>
        <taxon>Gouania</taxon>
    </lineage>
</organism>
<evidence type="ECO:0000313" key="9">
    <source>
        <dbReference type="Ensembl" id="ENSGWIP00000047508.1"/>
    </source>
</evidence>
<keyword evidence="2 8" id="KW-0796">Tight junction</keyword>
<sequence>MYIYTDSILYIEKLCLYIDLVIAQVLWEGLWMNCLSQTTGHIQCKTYDSTLALPSSLQAARGLIVLSLLLSKCTHCMGDAKQALKARLASLGGVLFIVAGLAYLVPICWTAYAIISDFYDPNVAAPLKRELGPALYLGWGASIMLLVGGTLLHVGSSPTGVRGTPVLGSAAKDMRLLLCFYFIIERIQSQCARSSVGSWSDACLLTVQHNTSRTSRLVL</sequence>
<reference evidence="9" key="3">
    <citation type="submission" date="2025-09" db="UniProtKB">
        <authorList>
            <consortium name="Ensembl"/>
        </authorList>
    </citation>
    <scope>IDENTIFICATION</scope>
</reference>
<feature type="transmembrane region" description="Helical" evidence="8">
    <location>
        <begin position="91"/>
        <end position="115"/>
    </location>
</feature>
<dbReference type="InterPro" id="IPR017974">
    <property type="entry name" value="Claudin_CS"/>
</dbReference>
<dbReference type="PANTHER" id="PTHR12002">
    <property type="entry name" value="CLAUDIN"/>
    <property type="match status" value="1"/>
</dbReference>
<reference evidence="9" key="1">
    <citation type="submission" date="2020-06" db="EMBL/GenBank/DDBJ databases">
        <authorList>
            <consortium name="Wellcome Sanger Institute Data Sharing"/>
        </authorList>
    </citation>
    <scope>NUCLEOTIDE SEQUENCE [LARGE SCALE GENOMIC DNA]</scope>
</reference>
<evidence type="ECO:0000256" key="7">
    <source>
        <dbReference type="ARBA" id="ARBA00023136"/>
    </source>
</evidence>
<dbReference type="AlphaFoldDB" id="A0A8C5NDN4"/>
<proteinExistence type="inferred from homology"/>
<comment type="function">
    <text evidence="8">Claudins function as major constituents of the tight junction complexes that regulate the permeability of epithelia.</text>
</comment>
<dbReference type="InterPro" id="IPR006187">
    <property type="entry name" value="Claudin"/>
</dbReference>
<keyword evidence="3 8" id="KW-1003">Cell membrane</keyword>
<keyword evidence="5 8" id="KW-0965">Cell junction</keyword>
<dbReference type="Pfam" id="PF00822">
    <property type="entry name" value="PMP22_Claudin"/>
    <property type="match status" value="1"/>
</dbReference>
<protein>
    <recommendedName>
        <fullName evidence="8">Claudin</fullName>
    </recommendedName>
</protein>
<dbReference type="InterPro" id="IPR004031">
    <property type="entry name" value="PMP22/EMP/MP20/Claudin"/>
</dbReference>
<reference evidence="9" key="2">
    <citation type="submission" date="2025-08" db="UniProtKB">
        <authorList>
            <consortium name="Ensembl"/>
        </authorList>
    </citation>
    <scope>IDENTIFICATION</scope>
</reference>
<feature type="transmembrane region" description="Helical" evidence="8">
    <location>
        <begin position="135"/>
        <end position="154"/>
    </location>
</feature>
<keyword evidence="6 8" id="KW-1133">Transmembrane helix</keyword>
<comment type="caution">
    <text evidence="8">Lacks conserved residue(s) required for the propagation of feature annotation.</text>
</comment>
<evidence type="ECO:0000256" key="4">
    <source>
        <dbReference type="ARBA" id="ARBA00022692"/>
    </source>
</evidence>
<dbReference type="Ensembl" id="ENSGWIT00000051398.1">
    <property type="protein sequence ID" value="ENSGWIP00000047508.1"/>
    <property type="gene ID" value="ENSGWIG00000023372.1"/>
</dbReference>
<accession>A0A8C5NDN4</accession>
<dbReference type="PRINTS" id="PR01077">
    <property type="entry name" value="CLAUDIN"/>
</dbReference>
<dbReference type="Gene3D" id="1.20.140.150">
    <property type="match status" value="1"/>
</dbReference>
<dbReference type="Proteomes" id="UP000694680">
    <property type="component" value="Chromosome 1"/>
</dbReference>
<keyword evidence="10" id="KW-1185">Reference proteome</keyword>
<evidence type="ECO:0000256" key="8">
    <source>
        <dbReference type="RuleBase" id="RU060637"/>
    </source>
</evidence>
<comment type="subcellular location">
    <subcellularLocation>
        <location evidence="8">Cell junction</location>
        <location evidence="8">Tight junction</location>
    </subcellularLocation>
    <subcellularLocation>
        <location evidence="8">Cell membrane</location>
        <topology evidence="8">Multi-pass membrane protein</topology>
    </subcellularLocation>
</comment>
<dbReference type="GO" id="GO:0005886">
    <property type="term" value="C:plasma membrane"/>
    <property type="evidence" value="ECO:0007669"/>
    <property type="project" value="UniProtKB-SubCell"/>
</dbReference>
<evidence type="ECO:0000256" key="6">
    <source>
        <dbReference type="ARBA" id="ARBA00022989"/>
    </source>
</evidence>
<keyword evidence="4 8" id="KW-0812">Transmembrane</keyword>
<evidence type="ECO:0000256" key="3">
    <source>
        <dbReference type="ARBA" id="ARBA00022475"/>
    </source>
</evidence>
<comment type="similarity">
    <text evidence="1 8">Belongs to the claudin family.</text>
</comment>
<keyword evidence="7 8" id="KW-0472">Membrane</keyword>